<gene>
    <name evidence="12" type="ORF">KL86DES1_20690</name>
</gene>
<keyword evidence="3 10" id="KW-0812">Transmembrane</keyword>
<feature type="domain" description="NADP transhydrogenase beta-like" evidence="11">
    <location>
        <begin position="660"/>
        <end position="826"/>
    </location>
</feature>
<feature type="transmembrane region" description="Helical" evidence="10">
    <location>
        <begin position="182"/>
        <end position="201"/>
    </location>
</feature>
<feature type="transmembrane region" description="Helical" evidence="10">
    <location>
        <begin position="117"/>
        <end position="138"/>
    </location>
</feature>
<protein>
    <recommendedName>
        <fullName evidence="2">proton-translocating NAD(P)(+) transhydrogenase</fullName>
        <ecNumber evidence="2">7.1.1.1</ecNumber>
    </recommendedName>
</protein>
<feature type="transmembrane region" description="Helical" evidence="10">
    <location>
        <begin position="6"/>
        <end position="24"/>
    </location>
</feature>
<dbReference type="SUPFAM" id="SSF52467">
    <property type="entry name" value="DHS-like NAD/FAD-binding domain"/>
    <property type="match status" value="4"/>
</dbReference>
<dbReference type="Gene3D" id="3.40.50.1220">
    <property type="entry name" value="TPP-binding domain"/>
    <property type="match status" value="4"/>
</dbReference>
<evidence type="ECO:0000256" key="1">
    <source>
        <dbReference type="ARBA" id="ARBA00004141"/>
    </source>
</evidence>
<dbReference type="AlphaFoldDB" id="A0A212L4Z6"/>
<feature type="transmembrane region" description="Helical" evidence="10">
    <location>
        <begin position="158"/>
        <end position="176"/>
    </location>
</feature>
<comment type="subcellular location">
    <subcellularLocation>
        <location evidence="1">Membrane</location>
        <topology evidence="1">Multi-pass membrane protein</topology>
    </subcellularLocation>
</comment>
<dbReference type="GO" id="GO:0008750">
    <property type="term" value="F:proton-translocating NAD(P)+ transhydrogenase activity"/>
    <property type="evidence" value="ECO:0007669"/>
    <property type="project" value="UniProtKB-EC"/>
</dbReference>
<reference evidence="12" key="1">
    <citation type="submission" date="2016-08" db="EMBL/GenBank/DDBJ databases">
        <authorList>
            <person name="Seilhamer J.J."/>
        </authorList>
    </citation>
    <scope>NUCLEOTIDE SEQUENCE</scope>
    <source>
        <strain evidence="12">86-1</strain>
    </source>
</reference>
<dbReference type="Pfam" id="PF02233">
    <property type="entry name" value="PNTB"/>
    <property type="match status" value="4"/>
</dbReference>
<evidence type="ECO:0000313" key="12">
    <source>
        <dbReference type="EMBL" id="SCM72547.1"/>
    </source>
</evidence>
<feature type="transmembrane region" description="Helical" evidence="10">
    <location>
        <begin position="56"/>
        <end position="74"/>
    </location>
</feature>
<dbReference type="GO" id="GO:0016491">
    <property type="term" value="F:oxidoreductase activity"/>
    <property type="evidence" value="ECO:0007669"/>
    <property type="project" value="UniProtKB-KW"/>
</dbReference>
<feature type="transmembrane region" description="Helical" evidence="10">
    <location>
        <begin position="31"/>
        <end position="50"/>
    </location>
</feature>
<name>A0A212L4Z6_9BACT</name>
<organism evidence="12">
    <name type="scientific">uncultured Desulfovibrio sp</name>
    <dbReference type="NCBI Taxonomy" id="167968"/>
    <lineage>
        <taxon>Bacteria</taxon>
        <taxon>Pseudomonadati</taxon>
        <taxon>Thermodesulfobacteriota</taxon>
        <taxon>Desulfovibrionia</taxon>
        <taxon>Desulfovibrionales</taxon>
        <taxon>Desulfovibrionaceae</taxon>
        <taxon>Desulfovibrio</taxon>
        <taxon>environmental samples</taxon>
    </lineage>
</organism>
<keyword evidence="7" id="KW-0520">NAD</keyword>
<keyword evidence="5" id="KW-1278">Translocase</keyword>
<keyword evidence="6 10" id="KW-1133">Transmembrane helix</keyword>
<dbReference type="InterPro" id="IPR034300">
    <property type="entry name" value="PNTB-like"/>
</dbReference>
<evidence type="ECO:0000259" key="11">
    <source>
        <dbReference type="Pfam" id="PF02233"/>
    </source>
</evidence>
<evidence type="ECO:0000256" key="6">
    <source>
        <dbReference type="ARBA" id="ARBA00022989"/>
    </source>
</evidence>
<accession>A0A212L4Z6</accession>
<dbReference type="GO" id="GO:0016020">
    <property type="term" value="C:membrane"/>
    <property type="evidence" value="ECO:0007669"/>
    <property type="project" value="UniProtKB-SubCell"/>
</dbReference>
<dbReference type="RefSeq" id="WP_179980263.1">
    <property type="nucleotide sequence ID" value="NZ_LT608333.1"/>
</dbReference>
<keyword evidence="12" id="KW-0560">Oxidoreductase</keyword>
<dbReference type="EC" id="7.1.1.1" evidence="2"/>
<evidence type="ECO:0000256" key="10">
    <source>
        <dbReference type="SAM" id="Phobius"/>
    </source>
</evidence>
<evidence type="ECO:0000256" key="8">
    <source>
        <dbReference type="ARBA" id="ARBA00023136"/>
    </source>
</evidence>
<feature type="domain" description="NADP transhydrogenase beta-like" evidence="11">
    <location>
        <begin position="14"/>
        <end position="458"/>
    </location>
</feature>
<dbReference type="EMBL" id="FMJC01000002">
    <property type="protein sequence ID" value="SCM72547.1"/>
    <property type="molecule type" value="Genomic_DNA"/>
</dbReference>
<evidence type="ECO:0000256" key="9">
    <source>
        <dbReference type="ARBA" id="ARBA00048202"/>
    </source>
</evidence>
<dbReference type="InterPro" id="IPR029035">
    <property type="entry name" value="DHS-like_NAD/FAD-binding_dom"/>
</dbReference>
<keyword evidence="8 10" id="KW-0472">Membrane</keyword>
<comment type="catalytic activity">
    <reaction evidence="9">
        <text>NAD(+) + NADPH + H(+)(in) = NADH + NADP(+) + H(+)(out)</text>
        <dbReference type="Rhea" id="RHEA:47992"/>
        <dbReference type="ChEBI" id="CHEBI:15378"/>
        <dbReference type="ChEBI" id="CHEBI:57540"/>
        <dbReference type="ChEBI" id="CHEBI:57783"/>
        <dbReference type="ChEBI" id="CHEBI:57945"/>
        <dbReference type="ChEBI" id="CHEBI:58349"/>
        <dbReference type="EC" id="7.1.1.1"/>
    </reaction>
</comment>
<evidence type="ECO:0000256" key="2">
    <source>
        <dbReference type="ARBA" id="ARBA00012943"/>
    </source>
</evidence>
<sequence>MNALTYNIIAGLLVASVLFGLRLMNKVPTAVRGNLFCASAMGLAILVTMFKDGSMTSPTLWLAIAVGMTLGLTLSNKVKMIQMPQMVAFLHGIGGGAAAIVSFLVLTDTGAPTAFERGSACLAMAMGMTTITGSFVAAGKLHQILPQKPIILPEHTRIILSILGVMGFSVLMGTVFPHFLFGFFIFMMLLSGTAFGIGFTIRVGGADMPITISLLNSMGGVCAAIAGFAVSDPLLVAIGGIIGSSGFLLTRIMCKAMNRKLLSILLGESSVVTPAGKAAPKAAAAAAPAPVKSTEAEVAKLVQNAKNVIIVPGYGMALAQAQYKVKQLADLLESKGAKVSYGIHPVAGRMPGHMNVLLAEANVDYENLLEMDTVNPMFADADLVVIVGANDVVNPAANSAEGTPIYGMPILDAEKARNIIICNYDSKPGYAGVPNPLYERAGVHLMLGDAAKTFDTLLHYAQGNAPAEQSAAPSGGDSKEAAAAKLVHNAKSVIIVPGYGMALAQAQHKVKQLADTLEAKGVKVSYGIHPVAGRMPGHMNVLLAEANVDYEDLLEMDTVNPMFAETDLVVVIGANDVVNPAANTAEGTPIYGMPILKAEEAKGIIICNYDDKPGYAGVPNPLYTREGVILMTGDAAKTVDRLVSFAQGESPAAAAPSSGDSKEAAAAKLVQNAKNVVIVPGYGMALAQAQYKVKQLADLLESKGAKVSYGIHPVAGRMPGHMNVLLAEANVDYEHLLEMDTVNPMFAESDLVVIVGANDVVNPAANSAEGTPIYGMPILKAEEARNIIICNYDDKPGYAGVPNPLYTRDGVILMTGDASKSFDKLLAYAQGESPAGAAPAAPEVGGDQVDKVLRDAKSVVIVPGYGMALAQAQHKVKQLADLLESRGVKVSYGIHPVAGRMPGHMNVLLAEANVDYEDLLEMDVVNPMFAEADLAIVIGANDVVNPAANTAEGTPIYGMPILKAGEAKNVIICNYDDKPGYAGVDNTLYGKPGVIMMLGDASATMDKLISLLQK</sequence>
<evidence type="ECO:0000256" key="3">
    <source>
        <dbReference type="ARBA" id="ARBA00022692"/>
    </source>
</evidence>
<evidence type="ECO:0000256" key="5">
    <source>
        <dbReference type="ARBA" id="ARBA00022967"/>
    </source>
</evidence>
<feature type="domain" description="NADP transhydrogenase beta-like" evidence="11">
    <location>
        <begin position="843"/>
        <end position="1009"/>
    </location>
</feature>
<dbReference type="PANTHER" id="PTHR44758:SF1">
    <property type="entry name" value="NAD(P) TRANSHYDROGENASE SUBUNIT BETA"/>
    <property type="match status" value="1"/>
</dbReference>
<keyword evidence="4" id="KW-0521">NADP</keyword>
<feature type="transmembrane region" description="Helical" evidence="10">
    <location>
        <begin position="86"/>
        <end position="105"/>
    </location>
</feature>
<evidence type="ECO:0000256" key="7">
    <source>
        <dbReference type="ARBA" id="ARBA00023027"/>
    </source>
</evidence>
<proteinExistence type="predicted"/>
<evidence type="ECO:0000256" key="4">
    <source>
        <dbReference type="ARBA" id="ARBA00022857"/>
    </source>
</evidence>
<feature type="domain" description="NADP transhydrogenase beta-like" evidence="11">
    <location>
        <begin position="476"/>
        <end position="643"/>
    </location>
</feature>
<dbReference type="PANTHER" id="PTHR44758">
    <property type="entry name" value="NAD(P) TRANSHYDROGENASE SUBUNIT BETA"/>
    <property type="match status" value="1"/>
</dbReference>